<name>A0AAW9QCG1_9BURK</name>
<dbReference type="EMBL" id="JAZIBG010000028">
    <property type="protein sequence ID" value="MEF7615051.1"/>
    <property type="molecule type" value="Genomic_DNA"/>
</dbReference>
<evidence type="ECO:0000313" key="1">
    <source>
        <dbReference type="EMBL" id="MEF7615051.1"/>
    </source>
</evidence>
<accession>A0AAW9QCG1</accession>
<dbReference type="Pfam" id="PF14334">
    <property type="entry name" value="DUF4390"/>
    <property type="match status" value="1"/>
</dbReference>
<sequence length="195" mass="22078">MTLTRRWKVRALFGPAAWRGLLLAWCLVAVAGARGQGADLLELDVRRTESGLVLDYAVRLQLPRAVDEALQRGVPIYFEAQATTYRPRWYWRDERVGRATRAWRLSYQPLTSGWRVSQGGLHQTYATLAEALSAISRGTGWPIADGARVEPDEAYYTDFSYRLDTSQLPRPMQIGIGSLADWTLQVERTVRLDPP</sequence>
<keyword evidence="2" id="KW-1185">Reference proteome</keyword>
<dbReference type="InterPro" id="IPR025500">
    <property type="entry name" value="DUF4390"/>
</dbReference>
<gene>
    <name evidence="1" type="ORF">V4F39_14115</name>
</gene>
<protein>
    <submittedName>
        <fullName evidence="1">DUF4390 domain-containing protein</fullName>
    </submittedName>
</protein>
<reference evidence="1 2" key="1">
    <citation type="submission" date="2024-02" db="EMBL/GenBank/DDBJ databases">
        <title>Genome sequence of Aquincola sp. MAHUQ-54.</title>
        <authorList>
            <person name="Huq M.A."/>
        </authorList>
    </citation>
    <scope>NUCLEOTIDE SEQUENCE [LARGE SCALE GENOMIC DNA]</scope>
    <source>
        <strain evidence="1 2">MAHUQ-54</strain>
    </source>
</reference>
<proteinExistence type="predicted"/>
<comment type="caution">
    <text evidence="1">The sequence shown here is derived from an EMBL/GenBank/DDBJ whole genome shotgun (WGS) entry which is preliminary data.</text>
</comment>
<dbReference type="RefSeq" id="WP_332290151.1">
    <property type="nucleotide sequence ID" value="NZ_JAZIBG010000028.1"/>
</dbReference>
<dbReference type="AlphaFoldDB" id="A0AAW9QCG1"/>
<organism evidence="1 2">
    <name type="scientific">Aquincola agrisoli</name>
    <dbReference type="NCBI Taxonomy" id="3119538"/>
    <lineage>
        <taxon>Bacteria</taxon>
        <taxon>Pseudomonadati</taxon>
        <taxon>Pseudomonadota</taxon>
        <taxon>Betaproteobacteria</taxon>
        <taxon>Burkholderiales</taxon>
        <taxon>Sphaerotilaceae</taxon>
        <taxon>Aquincola</taxon>
    </lineage>
</organism>
<dbReference type="Proteomes" id="UP001336250">
    <property type="component" value="Unassembled WGS sequence"/>
</dbReference>
<evidence type="ECO:0000313" key="2">
    <source>
        <dbReference type="Proteomes" id="UP001336250"/>
    </source>
</evidence>